<gene>
    <name evidence="7" type="ORF">Poli38472_006467</name>
</gene>
<dbReference type="GO" id="GO:0072669">
    <property type="term" value="C:tRNA-splicing ligase complex"/>
    <property type="evidence" value="ECO:0007669"/>
    <property type="project" value="TreeGrafter"/>
</dbReference>
<evidence type="ECO:0000313" key="8">
    <source>
        <dbReference type="Proteomes" id="UP000794436"/>
    </source>
</evidence>
<dbReference type="AlphaFoldDB" id="A0A8K1C5I9"/>
<feature type="region of interest" description="Disordered" evidence="5">
    <location>
        <begin position="1"/>
        <end position="30"/>
    </location>
</feature>
<dbReference type="Gene3D" id="3.55.10.10">
    <property type="entry name" value="Archease domain"/>
    <property type="match status" value="1"/>
</dbReference>
<protein>
    <recommendedName>
        <fullName evidence="6">Archease domain-containing protein</fullName>
    </recommendedName>
</protein>
<keyword evidence="2" id="KW-0819">tRNA processing</keyword>
<evidence type="ECO:0000256" key="2">
    <source>
        <dbReference type="ARBA" id="ARBA00022694"/>
    </source>
</evidence>
<evidence type="ECO:0000256" key="4">
    <source>
        <dbReference type="ARBA" id="ARBA00022837"/>
    </source>
</evidence>
<reference evidence="7" key="1">
    <citation type="submission" date="2019-03" db="EMBL/GenBank/DDBJ databases">
        <title>Long read genome sequence of the mycoparasitic Pythium oligandrum ATCC 38472 isolated from sugarbeet rhizosphere.</title>
        <authorList>
            <person name="Gaulin E."/>
        </authorList>
    </citation>
    <scope>NUCLEOTIDE SEQUENCE</scope>
    <source>
        <strain evidence="7">ATCC 38472_TT</strain>
    </source>
</reference>
<evidence type="ECO:0000313" key="7">
    <source>
        <dbReference type="EMBL" id="TMW56457.1"/>
    </source>
</evidence>
<dbReference type="InterPro" id="IPR023572">
    <property type="entry name" value="Archease_dom"/>
</dbReference>
<evidence type="ECO:0000259" key="6">
    <source>
        <dbReference type="Pfam" id="PF01951"/>
    </source>
</evidence>
<dbReference type="PANTHER" id="PTHR12682:SF11">
    <property type="entry name" value="PROTEIN ARCHEASE"/>
    <property type="match status" value="1"/>
</dbReference>
<dbReference type="SUPFAM" id="SSF69819">
    <property type="entry name" value="MTH1598-like"/>
    <property type="match status" value="1"/>
</dbReference>
<comment type="similarity">
    <text evidence="1">Belongs to the archease family.</text>
</comment>
<dbReference type="Pfam" id="PF01951">
    <property type="entry name" value="Archease"/>
    <property type="match status" value="1"/>
</dbReference>
<dbReference type="GO" id="GO:0006388">
    <property type="term" value="P:tRNA splicing, via endonucleolytic cleavage and ligation"/>
    <property type="evidence" value="ECO:0007669"/>
    <property type="project" value="TreeGrafter"/>
</dbReference>
<evidence type="ECO:0000256" key="3">
    <source>
        <dbReference type="ARBA" id="ARBA00022723"/>
    </source>
</evidence>
<dbReference type="GO" id="GO:0046872">
    <property type="term" value="F:metal ion binding"/>
    <property type="evidence" value="ECO:0007669"/>
    <property type="project" value="UniProtKB-KW"/>
</dbReference>
<dbReference type="EMBL" id="SPLM01000145">
    <property type="protein sequence ID" value="TMW56457.1"/>
    <property type="molecule type" value="Genomic_DNA"/>
</dbReference>
<name>A0A8K1C5I9_PYTOL</name>
<sequence>METPLPPRTRRARHWRRPESVSVKNSPSVKAPVTSHPFEYLDHTADIQLHAWGSTLGDAFRSVVMCMFHYITDIETVAIDPLQSIEVTVAGHDLESLLFAFMDEFLFRFAADRIVCKDIEFLHVDTQQFAIQAVGQDSKTCWNLRECLSLT</sequence>
<keyword evidence="3" id="KW-0479">Metal-binding</keyword>
<keyword evidence="4" id="KW-0106">Calcium</keyword>
<feature type="domain" description="Archease" evidence="6">
    <location>
        <begin position="38"/>
        <end position="136"/>
    </location>
</feature>
<organism evidence="7 8">
    <name type="scientific">Pythium oligandrum</name>
    <name type="common">Mycoparasitic fungus</name>
    <dbReference type="NCBI Taxonomy" id="41045"/>
    <lineage>
        <taxon>Eukaryota</taxon>
        <taxon>Sar</taxon>
        <taxon>Stramenopiles</taxon>
        <taxon>Oomycota</taxon>
        <taxon>Peronosporomycetes</taxon>
        <taxon>Pythiales</taxon>
        <taxon>Pythiaceae</taxon>
        <taxon>Pythium</taxon>
    </lineage>
</organism>
<evidence type="ECO:0000256" key="1">
    <source>
        <dbReference type="ARBA" id="ARBA00007963"/>
    </source>
</evidence>
<keyword evidence="8" id="KW-1185">Reference proteome</keyword>
<proteinExistence type="inferred from homology"/>
<dbReference type="OrthoDB" id="2190767at2759"/>
<comment type="caution">
    <text evidence="7">The sequence shown here is derived from an EMBL/GenBank/DDBJ whole genome shotgun (WGS) entry which is preliminary data.</text>
</comment>
<dbReference type="InterPro" id="IPR002804">
    <property type="entry name" value="Archease"/>
</dbReference>
<accession>A0A8K1C5I9</accession>
<evidence type="ECO:0000256" key="5">
    <source>
        <dbReference type="SAM" id="MobiDB-lite"/>
    </source>
</evidence>
<dbReference type="InterPro" id="IPR036820">
    <property type="entry name" value="Archease_dom_sf"/>
</dbReference>
<dbReference type="PANTHER" id="PTHR12682">
    <property type="entry name" value="ARCHEASE"/>
    <property type="match status" value="1"/>
</dbReference>
<dbReference type="Proteomes" id="UP000794436">
    <property type="component" value="Unassembled WGS sequence"/>
</dbReference>